<keyword evidence="1" id="KW-1185">Reference proteome</keyword>
<accession>A0A915IG56</accession>
<name>A0A915IG56_ROMCU</name>
<dbReference type="WBParaSite" id="nRc.2.0.1.t12784-RA">
    <property type="protein sequence ID" value="nRc.2.0.1.t12784-RA"/>
    <property type="gene ID" value="nRc.2.0.1.g12784"/>
</dbReference>
<proteinExistence type="predicted"/>
<dbReference type="AlphaFoldDB" id="A0A915IG56"/>
<reference evidence="2" key="1">
    <citation type="submission" date="2022-11" db="UniProtKB">
        <authorList>
            <consortium name="WormBaseParasite"/>
        </authorList>
    </citation>
    <scope>IDENTIFICATION</scope>
</reference>
<organism evidence="1 2">
    <name type="scientific">Romanomermis culicivorax</name>
    <name type="common">Nematode worm</name>
    <dbReference type="NCBI Taxonomy" id="13658"/>
    <lineage>
        <taxon>Eukaryota</taxon>
        <taxon>Metazoa</taxon>
        <taxon>Ecdysozoa</taxon>
        <taxon>Nematoda</taxon>
        <taxon>Enoplea</taxon>
        <taxon>Dorylaimia</taxon>
        <taxon>Mermithida</taxon>
        <taxon>Mermithoidea</taxon>
        <taxon>Mermithidae</taxon>
        <taxon>Romanomermis</taxon>
    </lineage>
</organism>
<evidence type="ECO:0000313" key="2">
    <source>
        <dbReference type="WBParaSite" id="nRc.2.0.1.t12784-RA"/>
    </source>
</evidence>
<evidence type="ECO:0000313" key="1">
    <source>
        <dbReference type="Proteomes" id="UP000887565"/>
    </source>
</evidence>
<protein>
    <submittedName>
        <fullName evidence="2">Uncharacterized protein</fullName>
    </submittedName>
</protein>
<dbReference type="Proteomes" id="UP000887565">
    <property type="component" value="Unplaced"/>
</dbReference>
<sequence length="65" mass="7232">MQQRDQSSIMSCLVKDVATTCAYTYIRSCISVALMITSISFYLRGISVEAIASPMINYMNNNVTI</sequence>